<evidence type="ECO:0000256" key="1">
    <source>
        <dbReference type="ARBA" id="ARBA00004370"/>
    </source>
</evidence>
<reference evidence="6 7" key="1">
    <citation type="submission" date="2018-03" db="EMBL/GenBank/DDBJ databases">
        <title>Adhaeribacter sp. HMF7605 Genome sequencing and assembly.</title>
        <authorList>
            <person name="Kang H."/>
            <person name="Kang J."/>
            <person name="Cha I."/>
            <person name="Kim H."/>
            <person name="Joh K."/>
        </authorList>
    </citation>
    <scope>NUCLEOTIDE SEQUENCE [LARGE SCALE GENOMIC DNA]</scope>
    <source>
        <strain evidence="6 7">HMF7605</strain>
    </source>
</reference>
<comment type="caution">
    <text evidence="6">The sequence shown here is derived from an EMBL/GenBank/DDBJ whole genome shotgun (WGS) entry which is preliminary data.</text>
</comment>
<evidence type="ECO:0000256" key="3">
    <source>
        <dbReference type="SAM" id="SignalP"/>
    </source>
</evidence>
<accession>A0A2T2YKE4</accession>
<protein>
    <recommendedName>
        <fullName evidence="8">POTRA domain-containing protein</fullName>
    </recommendedName>
</protein>
<dbReference type="Proteomes" id="UP000240357">
    <property type="component" value="Unassembled WGS sequence"/>
</dbReference>
<evidence type="ECO:0000259" key="5">
    <source>
        <dbReference type="Pfam" id="PF07244"/>
    </source>
</evidence>
<dbReference type="EMBL" id="PYFT01000001">
    <property type="protein sequence ID" value="PSR55986.1"/>
    <property type="molecule type" value="Genomic_DNA"/>
</dbReference>
<keyword evidence="2" id="KW-0472">Membrane</keyword>
<dbReference type="InterPro" id="IPR010827">
    <property type="entry name" value="BamA/TamA_POTRA"/>
</dbReference>
<keyword evidence="7" id="KW-1185">Reference proteome</keyword>
<evidence type="ECO:0008006" key="8">
    <source>
        <dbReference type="Google" id="ProtNLM"/>
    </source>
</evidence>
<feature type="chain" id="PRO_5015655555" description="POTRA domain-containing protein" evidence="3">
    <location>
        <begin position="21"/>
        <end position="481"/>
    </location>
</feature>
<gene>
    <name evidence="6" type="ORF">AHMF7605_22045</name>
</gene>
<evidence type="ECO:0000259" key="4">
    <source>
        <dbReference type="Pfam" id="PF01103"/>
    </source>
</evidence>
<keyword evidence="3" id="KW-0732">Signal</keyword>
<sequence>MRRFPLFLLFLFIFQFTAAAQTTVSPANNFAIDSAQNILGCPTDSGQIRISSIQFEGNKITQEKILRAELDLKEGEQLNSADLRKRLAANQLRLYNLQLFHWVRYIALCENGKLNLIFALQERWYVWPVPIFSLADRNFNAWLYHHDWRRIDYGVHLLVRNFRGLNETIRMNVQHGFNRKYELFYIKPAANRSKLGATFGASLYRSHALDYTTQFNQPVTLRQNNEYPIQRMYVSAGLLYRPDVQRQTTLSLAYNWQQISEDAFNLNLSYFLSRQKRQFVEINLVHTRNYRNTFSYPLSGSFFQVAFSQRFYGNKSGNASTSLRLRYSRYLSLTRNLFYSISLEGKSTLSRRLAYADNQVLGFGSVVVRGYQLYVVGGQQFGLFKQGLSRTLLPQREIVLDFIKSPKFNRIPLAIYVNAFTDAGYARDEFYAAENSFANRLLMSAGIGLHLVTYYDKVVTLEYTLTKTGQTGFFITTGIPF</sequence>
<feature type="signal peptide" evidence="3">
    <location>
        <begin position="1"/>
        <end position="20"/>
    </location>
</feature>
<dbReference type="GO" id="GO:0019867">
    <property type="term" value="C:outer membrane"/>
    <property type="evidence" value="ECO:0007669"/>
    <property type="project" value="InterPro"/>
</dbReference>
<organism evidence="6 7">
    <name type="scientific">Adhaeribacter arboris</name>
    <dbReference type="NCBI Taxonomy" id="2072846"/>
    <lineage>
        <taxon>Bacteria</taxon>
        <taxon>Pseudomonadati</taxon>
        <taxon>Bacteroidota</taxon>
        <taxon>Cytophagia</taxon>
        <taxon>Cytophagales</taxon>
        <taxon>Hymenobacteraceae</taxon>
        <taxon>Adhaeribacter</taxon>
    </lineage>
</organism>
<dbReference type="OrthoDB" id="9768717at2"/>
<dbReference type="Pfam" id="PF01103">
    <property type="entry name" value="Omp85"/>
    <property type="match status" value="1"/>
</dbReference>
<feature type="domain" description="POTRA" evidence="5">
    <location>
        <begin position="49"/>
        <end position="122"/>
    </location>
</feature>
<dbReference type="Gene3D" id="3.10.20.310">
    <property type="entry name" value="membrane protein fhac"/>
    <property type="match status" value="1"/>
</dbReference>
<evidence type="ECO:0000256" key="2">
    <source>
        <dbReference type="ARBA" id="ARBA00023136"/>
    </source>
</evidence>
<evidence type="ECO:0000313" key="7">
    <source>
        <dbReference type="Proteomes" id="UP000240357"/>
    </source>
</evidence>
<feature type="domain" description="Bacterial surface antigen (D15)" evidence="4">
    <location>
        <begin position="161"/>
        <end position="451"/>
    </location>
</feature>
<name>A0A2T2YKE4_9BACT</name>
<dbReference type="AlphaFoldDB" id="A0A2T2YKE4"/>
<proteinExistence type="predicted"/>
<evidence type="ECO:0000313" key="6">
    <source>
        <dbReference type="EMBL" id="PSR55986.1"/>
    </source>
</evidence>
<dbReference type="Gene3D" id="2.40.160.50">
    <property type="entry name" value="membrane protein fhac: a member of the omp85/tpsb transporter family"/>
    <property type="match status" value="1"/>
</dbReference>
<dbReference type="Pfam" id="PF07244">
    <property type="entry name" value="POTRA"/>
    <property type="match status" value="1"/>
</dbReference>
<dbReference type="RefSeq" id="WP_106932164.1">
    <property type="nucleotide sequence ID" value="NZ_PYFT01000001.1"/>
</dbReference>
<dbReference type="InterPro" id="IPR000184">
    <property type="entry name" value="Bac_surfAg_D15"/>
</dbReference>
<comment type="subcellular location">
    <subcellularLocation>
        <location evidence="1">Membrane</location>
    </subcellularLocation>
</comment>